<evidence type="ECO:0000259" key="7">
    <source>
        <dbReference type="Pfam" id="PF02706"/>
    </source>
</evidence>
<dbReference type="GO" id="GO:0005886">
    <property type="term" value="C:plasma membrane"/>
    <property type="evidence" value="ECO:0007669"/>
    <property type="project" value="UniProtKB-SubCell"/>
</dbReference>
<keyword evidence="2" id="KW-1003">Cell membrane</keyword>
<evidence type="ECO:0000313" key="8">
    <source>
        <dbReference type="EMBL" id="SDF99363.1"/>
    </source>
</evidence>
<keyword evidence="3 6" id="KW-0812">Transmembrane</keyword>
<accession>A0A1G7QLG9</accession>
<feature type="domain" description="Polysaccharide chain length determinant N-terminal" evidence="7">
    <location>
        <begin position="10"/>
        <end position="60"/>
    </location>
</feature>
<name>A0A1G7QLG9_9GAMM</name>
<dbReference type="Proteomes" id="UP000198641">
    <property type="component" value="Unassembled WGS sequence"/>
</dbReference>
<evidence type="ECO:0000256" key="3">
    <source>
        <dbReference type="ARBA" id="ARBA00022692"/>
    </source>
</evidence>
<feature type="transmembrane region" description="Helical" evidence="6">
    <location>
        <begin position="223"/>
        <end position="247"/>
    </location>
</feature>
<evidence type="ECO:0000313" key="9">
    <source>
        <dbReference type="Proteomes" id="UP000198641"/>
    </source>
</evidence>
<evidence type="ECO:0000256" key="6">
    <source>
        <dbReference type="SAM" id="Phobius"/>
    </source>
</evidence>
<organism evidence="8 9">
    <name type="scientific">Onishia taeanensis</name>
    <dbReference type="NCBI Taxonomy" id="284577"/>
    <lineage>
        <taxon>Bacteria</taxon>
        <taxon>Pseudomonadati</taxon>
        <taxon>Pseudomonadota</taxon>
        <taxon>Gammaproteobacteria</taxon>
        <taxon>Oceanospirillales</taxon>
        <taxon>Halomonadaceae</taxon>
        <taxon>Onishia</taxon>
    </lineage>
</organism>
<evidence type="ECO:0000256" key="5">
    <source>
        <dbReference type="ARBA" id="ARBA00023136"/>
    </source>
</evidence>
<evidence type="ECO:0000256" key="4">
    <source>
        <dbReference type="ARBA" id="ARBA00022989"/>
    </source>
</evidence>
<feature type="transmembrane region" description="Helical" evidence="6">
    <location>
        <begin position="25"/>
        <end position="44"/>
    </location>
</feature>
<gene>
    <name evidence="8" type="ORF">SAMN05216571_103325</name>
</gene>
<dbReference type="InterPro" id="IPR003856">
    <property type="entry name" value="LPS_length_determ_N"/>
</dbReference>
<evidence type="ECO:0000256" key="1">
    <source>
        <dbReference type="ARBA" id="ARBA00004651"/>
    </source>
</evidence>
<dbReference type="STRING" id="284577.SAMN05216571_103325"/>
<evidence type="ECO:0000256" key="2">
    <source>
        <dbReference type="ARBA" id="ARBA00022475"/>
    </source>
</evidence>
<dbReference type="PANTHER" id="PTHR32309">
    <property type="entry name" value="TYROSINE-PROTEIN KINASE"/>
    <property type="match status" value="1"/>
</dbReference>
<keyword evidence="4 6" id="KW-1133">Transmembrane helix</keyword>
<dbReference type="InterPro" id="IPR050445">
    <property type="entry name" value="Bact_polysacc_biosynth/exp"/>
</dbReference>
<dbReference type="EMBL" id="FNCI01000003">
    <property type="protein sequence ID" value="SDF99363.1"/>
    <property type="molecule type" value="Genomic_DNA"/>
</dbReference>
<sequence>MTEQRLAHDDEISLVDLAAILVRRWKAMAIIFAVVVLAAFAYVLTMTPTYSYVSVYEVAEQAPVGEGSTERALESANTVIAKAQSLAVAPVTRELLQQSGLESLPFAVDLTTPEDTQLVKIISQASESDSALVEKMHSALLDNIASNQQALVDRQRASLESRLESLEDSLASAEQSTSSGAADLIASYTEQIAMTQDRLTLLQDGRVAQTAVKSLEKAGTSRTLIMALAVVLGIMLSLMAVFLMQFAGLVCNSLNEKES</sequence>
<proteinExistence type="predicted"/>
<dbReference type="RefSeq" id="WP_092524217.1">
    <property type="nucleotide sequence ID" value="NZ_FNCI01000003.1"/>
</dbReference>
<protein>
    <submittedName>
        <fullName evidence="8">Chain length determinant protein</fullName>
    </submittedName>
</protein>
<dbReference type="GO" id="GO:0004713">
    <property type="term" value="F:protein tyrosine kinase activity"/>
    <property type="evidence" value="ECO:0007669"/>
    <property type="project" value="TreeGrafter"/>
</dbReference>
<dbReference type="AlphaFoldDB" id="A0A1G7QLG9"/>
<keyword evidence="9" id="KW-1185">Reference proteome</keyword>
<keyword evidence="5 6" id="KW-0472">Membrane</keyword>
<comment type="subcellular location">
    <subcellularLocation>
        <location evidence="1">Cell membrane</location>
        <topology evidence="1">Multi-pass membrane protein</topology>
    </subcellularLocation>
</comment>
<reference evidence="8 9" key="1">
    <citation type="submission" date="2016-10" db="EMBL/GenBank/DDBJ databases">
        <authorList>
            <person name="de Groot N.N."/>
        </authorList>
    </citation>
    <scope>NUCLEOTIDE SEQUENCE [LARGE SCALE GENOMIC DNA]</scope>
    <source>
        <strain evidence="8 9">BH539</strain>
    </source>
</reference>
<dbReference type="Pfam" id="PF02706">
    <property type="entry name" value="Wzz"/>
    <property type="match status" value="1"/>
</dbReference>
<dbReference type="PANTHER" id="PTHR32309:SF13">
    <property type="entry name" value="FERRIC ENTEROBACTIN TRANSPORT PROTEIN FEPE"/>
    <property type="match status" value="1"/>
</dbReference>
<dbReference type="OrthoDB" id="5781423at2"/>